<dbReference type="VEuPathDB" id="FungiDB:ATEG_03375"/>
<dbReference type="InterPro" id="IPR014752">
    <property type="entry name" value="Arrestin-like_C"/>
</dbReference>
<proteinExistence type="predicted"/>
<gene>
    <name evidence="1" type="ORF">ATEIFO6365_0006060600</name>
</gene>
<keyword evidence="2" id="KW-1185">Reference proteome</keyword>
<dbReference type="AlphaFoldDB" id="A0A5M3YXF0"/>
<sequence length="504" mass="54717">MASSIITGASSSLEQFTSRARPKISIDLDGQQTGLVNSYTTGDCIQGTVTITADHDIRFDDVDITFEGTSRTSVERVTMPGHTGATQTFLRLRQPIEPTAYPTPRVFEPGRTYQFPFTFVVPDRLLPHACSHKKTNLHVERSHTLLPPSLGDPMLASNGKMLLDDLAPNMCCIAYLVRASVTHRPSADADRKTLASTGKKVRILPAVDEEPPLNIADNEDVYALRKEKTVKRGLMRGKIGRLVVAAAQPKPVHLSVPGEASDSEHSVSSAATVHLRFDPVAGEAPPRLGSVWSKLRVSTFYSAEPWGDYPSHICPMVWGHMGRGCYTETVPLSTMCVASAQWKKHCAGGANLGRCDSRQSSSSEESLAGPSACFAGSTYYTASVVVPITLPKNKAFVPTFHSCLTSRVYALDLSISYHTPNANILTPTVSLRVPIQLTCRPRAVERVKAQIEISPEEVDAEFFTPRSVSTPAPETVVVTEQEQAHAPPEYSAIRAPDLPGVRAC</sequence>
<protein>
    <submittedName>
        <fullName evidence="1">S-antigen, N-terminal domain protein</fullName>
    </submittedName>
</protein>
<dbReference type="EMBL" id="BLJY01000006">
    <property type="protein sequence ID" value="GFF17258.1"/>
    <property type="molecule type" value="Genomic_DNA"/>
</dbReference>
<dbReference type="Proteomes" id="UP000452235">
    <property type="component" value="Unassembled WGS sequence"/>
</dbReference>
<dbReference type="Gene3D" id="2.60.40.640">
    <property type="match status" value="1"/>
</dbReference>
<evidence type="ECO:0000313" key="2">
    <source>
        <dbReference type="Proteomes" id="UP000452235"/>
    </source>
</evidence>
<comment type="caution">
    <text evidence="1">The sequence shown here is derived from an EMBL/GenBank/DDBJ whole genome shotgun (WGS) entry which is preliminary data.</text>
</comment>
<reference evidence="1 2" key="1">
    <citation type="submission" date="2020-01" db="EMBL/GenBank/DDBJ databases">
        <title>Aspergillus terreus IFO 6365 whole genome shotgun sequence.</title>
        <authorList>
            <person name="Kanamasa S."/>
            <person name="Takahashi H."/>
        </authorList>
    </citation>
    <scope>NUCLEOTIDE SEQUENCE [LARGE SCALE GENOMIC DNA]</scope>
    <source>
        <strain evidence="1 2">IFO 6365</strain>
    </source>
</reference>
<dbReference type="OrthoDB" id="2283785at2759"/>
<dbReference type="InterPro" id="IPR039634">
    <property type="entry name" value="Bul1-like"/>
</dbReference>
<name>A0A5M3YXF0_ASPTE</name>
<evidence type="ECO:0000313" key="1">
    <source>
        <dbReference type="EMBL" id="GFF17258.1"/>
    </source>
</evidence>
<accession>A0A5M3YXF0</accession>
<dbReference type="PANTHER" id="PTHR31904">
    <property type="entry name" value="BYPASS OF STOP CODON PROTEIN 5-RELATED"/>
    <property type="match status" value="1"/>
</dbReference>
<organism evidence="1 2">
    <name type="scientific">Aspergillus terreus</name>
    <dbReference type="NCBI Taxonomy" id="33178"/>
    <lineage>
        <taxon>Eukaryota</taxon>
        <taxon>Fungi</taxon>
        <taxon>Dikarya</taxon>
        <taxon>Ascomycota</taxon>
        <taxon>Pezizomycotina</taxon>
        <taxon>Eurotiomycetes</taxon>
        <taxon>Eurotiomycetidae</taxon>
        <taxon>Eurotiales</taxon>
        <taxon>Aspergillaceae</taxon>
        <taxon>Aspergillus</taxon>
        <taxon>Aspergillus subgen. Circumdati</taxon>
    </lineage>
</organism>
<dbReference type="PANTHER" id="PTHR31904:SF1">
    <property type="entry name" value="BYPASS OF STOP CODON PROTEIN 5-RELATED"/>
    <property type="match status" value="1"/>
</dbReference>